<comment type="subcellular location">
    <subcellularLocation>
        <location evidence="5">Cytoplasm</location>
    </subcellularLocation>
</comment>
<keyword evidence="9" id="KW-1185">Reference proteome</keyword>
<evidence type="ECO:0000256" key="4">
    <source>
        <dbReference type="ARBA" id="ARBA00022723"/>
    </source>
</evidence>
<accession>A0AAV2JFU9</accession>
<dbReference type="EC" id="2.3.2.27" evidence="5"/>
<evidence type="ECO:0000256" key="3">
    <source>
        <dbReference type="ARBA" id="ARBA00022679"/>
    </source>
</evidence>
<evidence type="ECO:0000256" key="2">
    <source>
        <dbReference type="ARBA" id="ARBA00004906"/>
    </source>
</evidence>
<comment type="catalytic activity">
    <reaction evidence="1 5">
        <text>S-ubiquitinyl-[E2 ubiquitin-conjugating enzyme]-L-cysteine + [acceptor protein]-L-lysine = [E2 ubiquitin-conjugating enzyme]-L-cysteine + N(6)-ubiquitinyl-[acceptor protein]-L-lysine.</text>
        <dbReference type="EC" id="2.3.2.27"/>
    </reaction>
</comment>
<reference evidence="8 9" key="1">
    <citation type="submission" date="2024-04" db="EMBL/GenBank/DDBJ databases">
        <authorList>
            <person name="Waldvogel A.-M."/>
            <person name="Schoenle A."/>
        </authorList>
    </citation>
    <scope>NUCLEOTIDE SEQUENCE [LARGE SCALE GENOMIC DNA]</scope>
</reference>
<keyword evidence="4 5" id="KW-0479">Metal-binding</keyword>
<keyword evidence="3 5" id="KW-0808">Transferase</keyword>
<protein>
    <recommendedName>
        <fullName evidence="5">E3 ubiquitin-protein ligase</fullName>
        <ecNumber evidence="5">2.3.2.27</ecNumber>
    </recommendedName>
</protein>
<comment type="similarity">
    <text evidence="5">Belongs to the Deltex family.</text>
</comment>
<comment type="pathway">
    <text evidence="2 5">Protein modification; protein ubiquitination.</text>
</comment>
<dbReference type="InterPro" id="IPR039396">
    <property type="entry name" value="Deltex_C"/>
</dbReference>
<name>A0AAV2JFU9_KNICA</name>
<sequence length="166" mass="18157">MGNNQSSDKLVVNQYLDGQGPPTLEQAASKGPPKVNCQPPGHMTWVVLHRDLPGFSNDNTLQVNFSFPAGMQMEGHPHPGQPYPSLRLCAYLPDSREGRKVLGLLEKAFQQQLIFSVSTDIHGEDVVCPAAVPLKTQSEGGAAMNGYPDDDYLKTVTRVLKEKLDQ</sequence>
<dbReference type="Pfam" id="PF18102">
    <property type="entry name" value="DTC"/>
    <property type="match status" value="1"/>
</dbReference>
<organism evidence="8 9">
    <name type="scientific">Knipowitschia caucasica</name>
    <name type="common">Caucasian dwarf goby</name>
    <name type="synonym">Pomatoschistus caucasicus</name>
    <dbReference type="NCBI Taxonomy" id="637954"/>
    <lineage>
        <taxon>Eukaryota</taxon>
        <taxon>Metazoa</taxon>
        <taxon>Chordata</taxon>
        <taxon>Craniata</taxon>
        <taxon>Vertebrata</taxon>
        <taxon>Euteleostomi</taxon>
        <taxon>Actinopterygii</taxon>
        <taxon>Neopterygii</taxon>
        <taxon>Teleostei</taxon>
        <taxon>Neoteleostei</taxon>
        <taxon>Acanthomorphata</taxon>
        <taxon>Gobiaria</taxon>
        <taxon>Gobiiformes</taxon>
        <taxon>Gobioidei</taxon>
        <taxon>Gobiidae</taxon>
        <taxon>Gobiinae</taxon>
        <taxon>Knipowitschia</taxon>
    </lineage>
</organism>
<evidence type="ECO:0000313" key="8">
    <source>
        <dbReference type="EMBL" id="CAL1576601.1"/>
    </source>
</evidence>
<dbReference type="InterPro" id="IPR039398">
    <property type="entry name" value="Deltex_fam"/>
</dbReference>
<feature type="domain" description="Deltex C-terminal" evidence="7">
    <location>
        <begin position="38"/>
        <end position="163"/>
    </location>
</feature>
<evidence type="ECO:0000256" key="1">
    <source>
        <dbReference type="ARBA" id="ARBA00000900"/>
    </source>
</evidence>
<dbReference type="GO" id="GO:0007219">
    <property type="term" value="P:Notch signaling pathway"/>
    <property type="evidence" value="ECO:0007669"/>
    <property type="project" value="InterPro"/>
</dbReference>
<dbReference type="PANTHER" id="PTHR12622">
    <property type="entry name" value="DELTEX-RELATED"/>
    <property type="match status" value="1"/>
</dbReference>
<evidence type="ECO:0000256" key="6">
    <source>
        <dbReference type="SAM" id="MobiDB-lite"/>
    </source>
</evidence>
<dbReference type="Proteomes" id="UP001497482">
    <property type="component" value="Chromosome 12"/>
</dbReference>
<keyword evidence="5" id="KW-0963">Cytoplasm</keyword>
<proteinExistence type="inferred from homology"/>
<gene>
    <name evidence="8" type="ORF">KC01_LOCUS8023</name>
</gene>
<dbReference type="AlphaFoldDB" id="A0AAV2JFU9"/>
<dbReference type="EMBL" id="OZ035834">
    <property type="protein sequence ID" value="CAL1576601.1"/>
    <property type="molecule type" value="Genomic_DNA"/>
</dbReference>
<evidence type="ECO:0000259" key="7">
    <source>
        <dbReference type="Pfam" id="PF18102"/>
    </source>
</evidence>
<dbReference type="GO" id="GO:0005737">
    <property type="term" value="C:cytoplasm"/>
    <property type="evidence" value="ECO:0007669"/>
    <property type="project" value="UniProtKB-SubCell"/>
</dbReference>
<dbReference type="InterPro" id="IPR039399">
    <property type="entry name" value="Deltex_C_sf"/>
</dbReference>
<dbReference type="GO" id="GO:0008270">
    <property type="term" value="F:zinc ion binding"/>
    <property type="evidence" value="ECO:0007669"/>
    <property type="project" value="UniProtKB-KW"/>
</dbReference>
<keyword evidence="5" id="KW-0862">Zinc</keyword>
<dbReference type="GO" id="GO:0016567">
    <property type="term" value="P:protein ubiquitination"/>
    <property type="evidence" value="ECO:0007669"/>
    <property type="project" value="UniProtKB-UniRule"/>
</dbReference>
<dbReference type="GO" id="GO:0061630">
    <property type="term" value="F:ubiquitin protein ligase activity"/>
    <property type="evidence" value="ECO:0007669"/>
    <property type="project" value="UniProtKB-UniRule"/>
</dbReference>
<feature type="region of interest" description="Disordered" evidence="6">
    <location>
        <begin position="15"/>
        <end position="35"/>
    </location>
</feature>
<dbReference type="Gene3D" id="3.30.390.130">
    <property type="match status" value="1"/>
</dbReference>
<evidence type="ECO:0000256" key="5">
    <source>
        <dbReference type="RuleBase" id="RU367105"/>
    </source>
</evidence>
<evidence type="ECO:0000313" key="9">
    <source>
        <dbReference type="Proteomes" id="UP001497482"/>
    </source>
</evidence>
<keyword evidence="5" id="KW-0863">Zinc-finger</keyword>